<keyword evidence="15" id="KW-0325">Glycoprotein</keyword>
<evidence type="ECO:0000256" key="10">
    <source>
        <dbReference type="ARBA" id="ARBA00022844"/>
    </source>
</evidence>
<evidence type="ECO:0000259" key="25">
    <source>
        <dbReference type="Pfam" id="PF00517"/>
    </source>
</evidence>
<dbReference type="GO" id="GO:0019031">
    <property type="term" value="C:viral envelope"/>
    <property type="evidence" value="ECO:0007669"/>
    <property type="project" value="UniProtKB-KW"/>
</dbReference>
<evidence type="ECO:0000256" key="15">
    <source>
        <dbReference type="ARBA" id="ARBA00023180"/>
    </source>
</evidence>
<dbReference type="InterPro" id="IPR051255">
    <property type="entry name" value="Retroviral_env_glycoprotein"/>
</dbReference>
<evidence type="ECO:0000256" key="13">
    <source>
        <dbReference type="ARBA" id="ARBA00023136"/>
    </source>
</evidence>
<evidence type="ECO:0000256" key="22">
    <source>
        <dbReference type="ARBA" id="ARBA00093783"/>
    </source>
</evidence>
<evidence type="ECO:0000256" key="20">
    <source>
        <dbReference type="ARBA" id="ARBA00038648"/>
    </source>
</evidence>
<dbReference type="InterPro" id="IPR029104">
    <property type="entry name" value="HERV-K_env"/>
</dbReference>
<keyword evidence="11" id="KW-0261">Viral envelope protein</keyword>
<feature type="transmembrane region" description="Helical" evidence="24">
    <location>
        <begin position="466"/>
        <end position="491"/>
    </location>
</feature>
<evidence type="ECO:0000256" key="3">
    <source>
        <dbReference type="ARBA" id="ARBA00004650"/>
    </source>
</evidence>
<keyword evidence="13 24" id="KW-0472">Membrane</keyword>
<evidence type="ECO:0000256" key="19">
    <source>
        <dbReference type="ARBA" id="ARBA00037718"/>
    </source>
</evidence>
<dbReference type="InterPro" id="IPR000328">
    <property type="entry name" value="GP41-like"/>
</dbReference>
<evidence type="ECO:0000256" key="9">
    <source>
        <dbReference type="ARBA" id="ARBA00022804"/>
    </source>
</evidence>
<keyword evidence="6" id="KW-0165">Cleavage on pair of basic residues</keyword>
<feature type="region of interest" description="Disordered" evidence="23">
    <location>
        <begin position="1"/>
        <end position="47"/>
    </location>
</feature>
<feature type="compositionally biased region" description="Basic residues" evidence="23">
    <location>
        <begin position="10"/>
        <end position="20"/>
    </location>
</feature>
<comment type="similarity">
    <text evidence="22">Belongs to the beta type-B retroviral envelope protein family. HERV class-II K(HML-2) env subfamily.</text>
</comment>
<sequence>MNPSEMQRKAPPRRRRHRNRAPLTHKMNKMVTSEEQMKLPSTKKAEPPTWAQLKKLTQLATKYLENTKVTQTPESMLLAALMIVSMVVSLPMPAGAAVANYTNWAYVPFPPLIRAVTWMDNPIEVYVNDSVWVPGPIDDRCPAKPEEEGMMINISIGYRYPPICLGRAPGCLMPAVQNWLVEVPTVSPISRFTYHMVSGMSLRPRVNYLQDFSYQRSLKFRPKGKPCPKEIPKESKNTEVLVWEECVANSAVILQNNEFGTIIDWAPRGQFYHNCSGQTQSCPSAQVSPAVDSDLTESLDKHKHKKLQSFYPWEWGEKRISTPRPKIVSPVSGPEHPELWRLTVASHHIRIWSGNQTLETRDRKPFYTVDLNSSLTLPLQSCVKPPYMLVVGNIVIKPDSQTITCENCRLLTCIDSTFNWQHRILLVRAREGVWIPVSMDRPWEASPSVHILTEVLKGVLNRSKRFIFTLIAVIMGLIAVTATAAVAGVALHSSVQSVNFVNDGQKNSTRLWNSQSSIDQKLANQINDLRQTVIWMGDRLMSLEHRFQLQCDWNTSDFCITPQIYNDSEHHWDMVRRHLQGREDNLTLDISKLKEQIFEASKAHLNLVPGTEAIAGVADGLANLNPVTWVKTIGSTTIINLILILVCLFCLLLVCRCTQQLRRDSDHRERAMMTMAVLSKRKGGNVGKSKRDQIVTVSV</sequence>
<keyword evidence="8" id="KW-0732">Signal</keyword>
<evidence type="ECO:0000259" key="26">
    <source>
        <dbReference type="Pfam" id="PF13804"/>
    </source>
</evidence>
<accession>A0AAQ5KSX2</accession>
<organism evidence="28">
    <name type="scientific">Human endogenous retrovirus K115</name>
    <dbReference type="NCBI Taxonomy" id="166123"/>
    <lineage>
        <taxon>Viruses</taxon>
        <taxon>Riboviria</taxon>
        <taxon>Pararnavirae</taxon>
        <taxon>Artverviricota</taxon>
        <taxon>Revtraviricetes</taxon>
        <taxon>Ortervirales</taxon>
        <taxon>Retroviridae</taxon>
        <taxon>Human endogenous retrovirus K</taxon>
    </lineage>
</organism>
<dbReference type="EMBL" id="AY037929">
    <property type="protein sequence ID" value="AAL18259.1"/>
    <property type="molecule type" value="Genomic_DNA"/>
</dbReference>
<dbReference type="PANTHER" id="PTHR34313:SF3">
    <property type="entry name" value="ENDOGENOUS RETROVIRUS GROUP K MEMBER 113 ENV POLYPROTEIN-RELATED"/>
    <property type="match status" value="1"/>
</dbReference>
<dbReference type="GO" id="GO:0055036">
    <property type="term" value="C:virion membrane"/>
    <property type="evidence" value="ECO:0007669"/>
    <property type="project" value="UniProtKB-SubCell"/>
</dbReference>
<comment type="subcellular location">
    <subcellularLocation>
        <location evidence="1">Cell membrane</location>
        <topology evidence="1">Single-pass membrane protein</topology>
    </subcellularLocation>
    <subcellularLocation>
        <location evidence="3">Virion membrane</location>
        <topology evidence="3">Peripheral membrane protein</topology>
    </subcellularLocation>
    <subcellularLocation>
        <location evidence="2">Virion membrane</location>
        <topology evidence="2">Single-pass type I membrane protein</topology>
    </subcellularLocation>
</comment>
<evidence type="ECO:0000256" key="1">
    <source>
        <dbReference type="ARBA" id="ARBA00004162"/>
    </source>
</evidence>
<dbReference type="Pfam" id="PF13804">
    <property type="entry name" value="HERV-K_env_2"/>
    <property type="match status" value="1"/>
</dbReference>
<comment type="function">
    <text evidence="19">SU mediates receptor recognition.</text>
</comment>
<comment type="function">
    <text evidence="18">TM anchors the envelope heterodimer to the viral membrane through one transmembrane domain. The other hydrophobic domain, called fusion peptide, mediates fusion of the viral membrane with the target cell membrane.</text>
</comment>
<dbReference type="GO" id="GO:0019062">
    <property type="term" value="P:virion attachment to host cell"/>
    <property type="evidence" value="ECO:0007669"/>
    <property type="project" value="UniProtKB-KW"/>
</dbReference>
<feature type="domain" description="Rec21/ENK19" evidence="27">
    <location>
        <begin position="19"/>
        <end position="105"/>
    </location>
</feature>
<comment type="subunit">
    <text evidence="20">The surface (SU) and transmembrane (TM) proteins form a heterodimer. SU and TM are attached by noncovalent interactions or by a labile interchain disulfide bond.</text>
</comment>
<evidence type="ECO:0000259" key="27">
    <source>
        <dbReference type="Pfam" id="PF15695"/>
    </source>
</evidence>
<evidence type="ECO:0000256" key="5">
    <source>
        <dbReference type="ARBA" id="ARBA00022581"/>
    </source>
</evidence>
<keyword evidence="7 24" id="KW-0812">Transmembrane</keyword>
<proteinExistence type="inferred from homology"/>
<evidence type="ECO:0000256" key="16">
    <source>
        <dbReference type="ARBA" id="ARBA00023296"/>
    </source>
</evidence>
<dbReference type="Pfam" id="PF15695">
    <property type="entry name" value="HERV-K_REC"/>
    <property type="match status" value="1"/>
</dbReference>
<evidence type="ECO:0000256" key="24">
    <source>
        <dbReference type="SAM" id="Phobius"/>
    </source>
</evidence>
<evidence type="ECO:0000256" key="11">
    <source>
        <dbReference type="ARBA" id="ARBA00022879"/>
    </source>
</evidence>
<dbReference type="GO" id="GO:0005198">
    <property type="term" value="F:structural molecule activity"/>
    <property type="evidence" value="ECO:0007669"/>
    <property type="project" value="InterPro"/>
</dbReference>
<name>A0AAQ5KSX2_9RETR</name>
<evidence type="ECO:0000256" key="7">
    <source>
        <dbReference type="ARBA" id="ARBA00022692"/>
    </source>
</evidence>
<feature type="transmembrane region" description="Helical" evidence="24">
    <location>
        <begin position="633"/>
        <end position="655"/>
    </location>
</feature>
<keyword evidence="5" id="KW-0945">Host-virus interaction</keyword>
<evidence type="ECO:0000256" key="23">
    <source>
        <dbReference type="SAM" id="MobiDB-lite"/>
    </source>
</evidence>
<evidence type="ECO:0000256" key="4">
    <source>
        <dbReference type="ARBA" id="ARBA00022475"/>
    </source>
</evidence>
<dbReference type="InterPro" id="IPR059105">
    <property type="entry name" value="Rec21/ENK19"/>
</dbReference>
<evidence type="ECO:0000256" key="2">
    <source>
        <dbReference type="ARBA" id="ARBA00004563"/>
    </source>
</evidence>
<keyword evidence="9" id="KW-1161">Viral attachment to host cell</keyword>
<evidence type="ECO:0000313" key="28">
    <source>
        <dbReference type="EMBL" id="AAL18259.1"/>
    </source>
</evidence>
<feature type="domain" description="Retro-transcribing virus envelope glycoprotein" evidence="26">
    <location>
        <begin position="115"/>
        <end position="283"/>
    </location>
</feature>
<dbReference type="PANTHER" id="PTHR34313">
    <property type="entry name" value="ENDOGENOUS RETROVIRUS GROUP K MEMBER 113 ENV POLYPROTEIN-RELATED"/>
    <property type="match status" value="1"/>
</dbReference>
<dbReference type="Pfam" id="PF00517">
    <property type="entry name" value="GP41"/>
    <property type="match status" value="1"/>
</dbReference>
<dbReference type="CDD" id="cd09909">
    <property type="entry name" value="HIV-1-like_HR1-HR2"/>
    <property type="match status" value="1"/>
</dbReference>
<keyword evidence="10" id="KW-0946">Virion</keyword>
<evidence type="ECO:0000256" key="12">
    <source>
        <dbReference type="ARBA" id="ARBA00022989"/>
    </source>
</evidence>
<evidence type="ECO:0000256" key="6">
    <source>
        <dbReference type="ARBA" id="ARBA00022685"/>
    </source>
</evidence>
<dbReference type="Proteomes" id="UP001238723">
    <property type="component" value="Segment"/>
</dbReference>
<feature type="domain" description="Retroviral envelope protein GP41-like" evidence="25">
    <location>
        <begin position="486"/>
        <end position="658"/>
    </location>
</feature>
<keyword evidence="12 24" id="KW-1133">Transmembrane helix</keyword>
<keyword evidence="16" id="KW-1160">Virus entry into host cell</keyword>
<keyword evidence="14" id="KW-1015">Disulfide bond</keyword>
<protein>
    <recommendedName>
        <fullName evidence="17">Env polyprotein</fullName>
    </recommendedName>
    <alternativeName>
        <fullName evidence="21">Envelope polyprotein</fullName>
    </alternativeName>
</protein>
<dbReference type="GO" id="GO:0046718">
    <property type="term" value="P:symbiont entry into host cell"/>
    <property type="evidence" value="ECO:0007669"/>
    <property type="project" value="UniProtKB-KW"/>
</dbReference>
<evidence type="ECO:0000256" key="18">
    <source>
        <dbReference type="ARBA" id="ARBA00037331"/>
    </source>
</evidence>
<evidence type="ECO:0000256" key="17">
    <source>
        <dbReference type="ARBA" id="ARBA00029888"/>
    </source>
</evidence>
<keyword evidence="4" id="KW-1003">Cell membrane</keyword>
<evidence type="ECO:0000256" key="21">
    <source>
        <dbReference type="ARBA" id="ARBA00042950"/>
    </source>
</evidence>
<reference evidence="28" key="1">
    <citation type="journal article" date="2001" name="Curr. Biol.">
        <title>Insertional polymorphisms of full-length endogenous retroviruses in humans.</title>
        <authorList>
            <person name="Turner G."/>
            <person name="Barbulescu M."/>
            <person name="Su M."/>
            <person name="Jensen-Seaman M.I."/>
            <person name="Kidd K.K."/>
            <person name="Lenz J."/>
        </authorList>
    </citation>
    <scope>NUCLEOTIDE SEQUENCE</scope>
</reference>
<dbReference type="GO" id="GO:0005886">
    <property type="term" value="C:plasma membrane"/>
    <property type="evidence" value="ECO:0007669"/>
    <property type="project" value="UniProtKB-SubCell"/>
</dbReference>
<evidence type="ECO:0000256" key="8">
    <source>
        <dbReference type="ARBA" id="ARBA00022729"/>
    </source>
</evidence>
<evidence type="ECO:0000256" key="14">
    <source>
        <dbReference type="ARBA" id="ARBA00023157"/>
    </source>
</evidence>